<dbReference type="Gene3D" id="3.40.50.2300">
    <property type="match status" value="1"/>
</dbReference>
<dbReference type="GO" id="GO:0000160">
    <property type="term" value="P:phosphorelay signal transduction system"/>
    <property type="evidence" value="ECO:0007669"/>
    <property type="project" value="InterPro"/>
</dbReference>
<sequence>MLVVNGHLRAPRQRTGEASMAATGQQGTQHDEWDAAEGATGQRVRVLVYSDHVEVREAVSLSLGRRVAKDLPEIELVPVATAAAVVSAVEAGGVDLLVLDGETGKVGGLGLCRQLKDEIYRCPPVVVLVGRPQDAWLAAWSHAEGVISRPIDPVVVQDTVARVLRGALVDG</sequence>
<dbReference type="PROSITE" id="PS50110">
    <property type="entry name" value="RESPONSE_REGULATORY"/>
    <property type="match status" value="1"/>
</dbReference>
<dbReference type="AlphaFoldDB" id="A0A0A0BX16"/>
<organism evidence="4 5">
    <name type="scientific">Cellulomonas bogoriensis 69B4 = DSM 16987</name>
    <dbReference type="NCBI Taxonomy" id="1386082"/>
    <lineage>
        <taxon>Bacteria</taxon>
        <taxon>Bacillati</taxon>
        <taxon>Actinomycetota</taxon>
        <taxon>Actinomycetes</taxon>
        <taxon>Micrococcales</taxon>
        <taxon>Cellulomonadaceae</taxon>
        <taxon>Cellulomonas</taxon>
    </lineage>
</organism>
<name>A0A0A0BX16_9CELL</name>
<evidence type="ECO:0000256" key="2">
    <source>
        <dbReference type="SAM" id="MobiDB-lite"/>
    </source>
</evidence>
<protein>
    <submittedName>
        <fullName evidence="4">Chemotaxis protein CheY</fullName>
    </submittedName>
</protein>
<dbReference type="SUPFAM" id="SSF52172">
    <property type="entry name" value="CheY-like"/>
    <property type="match status" value="1"/>
</dbReference>
<feature type="domain" description="Response regulatory" evidence="3">
    <location>
        <begin position="45"/>
        <end position="164"/>
    </location>
</feature>
<evidence type="ECO:0000313" key="4">
    <source>
        <dbReference type="EMBL" id="KGM12948.1"/>
    </source>
</evidence>
<dbReference type="EMBL" id="AXCZ01000079">
    <property type="protein sequence ID" value="KGM12948.1"/>
    <property type="molecule type" value="Genomic_DNA"/>
</dbReference>
<accession>A0A0A0BX16</accession>
<keyword evidence="1" id="KW-0597">Phosphoprotein</keyword>
<dbReference type="InterPro" id="IPR011006">
    <property type="entry name" value="CheY-like_superfamily"/>
</dbReference>
<keyword evidence="5" id="KW-1185">Reference proteome</keyword>
<gene>
    <name evidence="4" type="ORF">N869_00280</name>
</gene>
<evidence type="ECO:0000313" key="5">
    <source>
        <dbReference type="Proteomes" id="UP000054314"/>
    </source>
</evidence>
<feature type="modified residue" description="4-aspartylphosphate" evidence="1">
    <location>
        <position position="100"/>
    </location>
</feature>
<evidence type="ECO:0000259" key="3">
    <source>
        <dbReference type="PROSITE" id="PS50110"/>
    </source>
</evidence>
<comment type="caution">
    <text evidence="4">The sequence shown here is derived from an EMBL/GenBank/DDBJ whole genome shotgun (WGS) entry which is preliminary data.</text>
</comment>
<dbReference type="SMART" id="SM00448">
    <property type="entry name" value="REC"/>
    <property type="match status" value="1"/>
</dbReference>
<proteinExistence type="predicted"/>
<evidence type="ECO:0000256" key="1">
    <source>
        <dbReference type="PROSITE-ProRule" id="PRU00169"/>
    </source>
</evidence>
<dbReference type="Proteomes" id="UP000054314">
    <property type="component" value="Unassembled WGS sequence"/>
</dbReference>
<feature type="region of interest" description="Disordered" evidence="2">
    <location>
        <begin position="11"/>
        <end position="31"/>
    </location>
</feature>
<reference evidence="4 5" key="1">
    <citation type="submission" date="2013-08" db="EMBL/GenBank/DDBJ databases">
        <title>Genome sequencing of Cellulomonas bogoriensis 69B4.</title>
        <authorList>
            <person name="Chen F."/>
            <person name="Li Y."/>
            <person name="Wang G."/>
        </authorList>
    </citation>
    <scope>NUCLEOTIDE SEQUENCE [LARGE SCALE GENOMIC DNA]</scope>
    <source>
        <strain evidence="4 5">69B4</strain>
    </source>
</reference>
<dbReference type="InterPro" id="IPR001789">
    <property type="entry name" value="Sig_transdc_resp-reg_receiver"/>
</dbReference>